<dbReference type="AlphaFoldDB" id="A0A9K3JKF6"/>
<keyword evidence="2" id="KW-1185">Reference proteome</keyword>
<sequence length="114" mass="12517">MLTEITVDNGNFGRFVFDNCTAVLLYGNATIGDGYVSGGRVGAKNMKSIGVVMRVGYENLNVSSGMDVMEVVSYAKMKGRVHVMKIVDRKKTIEMNCTVSFNLTNRSFVSSLCR</sequence>
<name>A0A9K3JKF6_HELAN</name>
<organism evidence="1 2">
    <name type="scientific">Helianthus annuus</name>
    <name type="common">Common sunflower</name>
    <dbReference type="NCBI Taxonomy" id="4232"/>
    <lineage>
        <taxon>Eukaryota</taxon>
        <taxon>Viridiplantae</taxon>
        <taxon>Streptophyta</taxon>
        <taxon>Embryophyta</taxon>
        <taxon>Tracheophyta</taxon>
        <taxon>Spermatophyta</taxon>
        <taxon>Magnoliopsida</taxon>
        <taxon>eudicotyledons</taxon>
        <taxon>Gunneridae</taxon>
        <taxon>Pentapetalae</taxon>
        <taxon>asterids</taxon>
        <taxon>campanulids</taxon>
        <taxon>Asterales</taxon>
        <taxon>Asteraceae</taxon>
        <taxon>Asteroideae</taxon>
        <taxon>Heliantheae alliance</taxon>
        <taxon>Heliantheae</taxon>
        <taxon>Helianthus</taxon>
    </lineage>
</organism>
<reference evidence="1" key="2">
    <citation type="submission" date="2020-06" db="EMBL/GenBank/DDBJ databases">
        <title>Helianthus annuus Genome sequencing and assembly Release 2.</title>
        <authorList>
            <person name="Gouzy J."/>
            <person name="Langlade N."/>
            <person name="Munos S."/>
        </authorList>
    </citation>
    <scope>NUCLEOTIDE SEQUENCE</scope>
    <source>
        <tissue evidence="1">Leaves</tissue>
    </source>
</reference>
<comment type="caution">
    <text evidence="1">The sequence shown here is derived from an EMBL/GenBank/DDBJ whole genome shotgun (WGS) entry which is preliminary data.</text>
</comment>
<evidence type="ECO:0000313" key="2">
    <source>
        <dbReference type="Proteomes" id="UP000215914"/>
    </source>
</evidence>
<accession>A0A9K3JKF6</accession>
<gene>
    <name evidence="1" type="ORF">HanXRQr2_Chr03g0129761</name>
</gene>
<evidence type="ECO:0000313" key="1">
    <source>
        <dbReference type="EMBL" id="KAF5816025.1"/>
    </source>
</evidence>
<protein>
    <submittedName>
        <fullName evidence="1">Late embryogenesis abundant protein, LEA_2 subgroup</fullName>
    </submittedName>
</protein>
<dbReference type="EMBL" id="MNCJ02000318">
    <property type="protein sequence ID" value="KAF5816025.1"/>
    <property type="molecule type" value="Genomic_DNA"/>
</dbReference>
<reference evidence="1" key="1">
    <citation type="journal article" date="2017" name="Nature">
        <title>The sunflower genome provides insights into oil metabolism, flowering and Asterid evolution.</title>
        <authorList>
            <person name="Badouin H."/>
            <person name="Gouzy J."/>
            <person name="Grassa C.J."/>
            <person name="Murat F."/>
            <person name="Staton S.E."/>
            <person name="Cottret L."/>
            <person name="Lelandais-Briere C."/>
            <person name="Owens G.L."/>
            <person name="Carrere S."/>
            <person name="Mayjonade B."/>
            <person name="Legrand L."/>
            <person name="Gill N."/>
            <person name="Kane N.C."/>
            <person name="Bowers J.E."/>
            <person name="Hubner S."/>
            <person name="Bellec A."/>
            <person name="Berard A."/>
            <person name="Berges H."/>
            <person name="Blanchet N."/>
            <person name="Boniface M.C."/>
            <person name="Brunel D."/>
            <person name="Catrice O."/>
            <person name="Chaidir N."/>
            <person name="Claudel C."/>
            <person name="Donnadieu C."/>
            <person name="Faraut T."/>
            <person name="Fievet G."/>
            <person name="Helmstetter N."/>
            <person name="King M."/>
            <person name="Knapp S.J."/>
            <person name="Lai Z."/>
            <person name="Le Paslier M.C."/>
            <person name="Lippi Y."/>
            <person name="Lorenzon L."/>
            <person name="Mandel J.R."/>
            <person name="Marage G."/>
            <person name="Marchand G."/>
            <person name="Marquand E."/>
            <person name="Bret-Mestries E."/>
            <person name="Morien E."/>
            <person name="Nambeesan S."/>
            <person name="Nguyen T."/>
            <person name="Pegot-Espagnet P."/>
            <person name="Pouilly N."/>
            <person name="Raftis F."/>
            <person name="Sallet E."/>
            <person name="Schiex T."/>
            <person name="Thomas J."/>
            <person name="Vandecasteele C."/>
            <person name="Vares D."/>
            <person name="Vear F."/>
            <person name="Vautrin S."/>
            <person name="Crespi M."/>
            <person name="Mangin B."/>
            <person name="Burke J.M."/>
            <person name="Salse J."/>
            <person name="Munos S."/>
            <person name="Vincourt P."/>
            <person name="Rieseberg L.H."/>
            <person name="Langlade N.B."/>
        </authorList>
    </citation>
    <scope>NUCLEOTIDE SEQUENCE</scope>
    <source>
        <tissue evidence="1">Leaves</tissue>
    </source>
</reference>
<proteinExistence type="predicted"/>
<dbReference type="Proteomes" id="UP000215914">
    <property type="component" value="Unassembled WGS sequence"/>
</dbReference>
<dbReference type="Gramene" id="mRNA:HanXRQr2_Chr03g0129761">
    <property type="protein sequence ID" value="CDS:HanXRQr2_Chr03g0129761.1"/>
    <property type="gene ID" value="HanXRQr2_Chr03g0129761"/>
</dbReference>